<keyword evidence="14" id="KW-0325">Glycoprotein</keyword>
<evidence type="ECO:0000256" key="4">
    <source>
        <dbReference type="ARBA" id="ARBA00004141"/>
    </source>
</evidence>
<evidence type="ECO:0000313" key="22">
    <source>
        <dbReference type="Proteomes" id="UP000008144"/>
    </source>
</evidence>
<evidence type="ECO:0000313" key="21">
    <source>
        <dbReference type="Ensembl" id="ENSCINP00000000889.3"/>
    </source>
</evidence>
<evidence type="ECO:0000256" key="8">
    <source>
        <dbReference type="ARBA" id="ARBA00022741"/>
    </source>
</evidence>
<evidence type="ECO:0000256" key="16">
    <source>
        <dbReference type="PIRNR" id="PIRNR039050"/>
    </source>
</evidence>
<dbReference type="PANTHER" id="PTHR45627:SF1">
    <property type="entry name" value="ADENYLATE CYCLASE TYPE 8"/>
    <property type="match status" value="1"/>
</dbReference>
<dbReference type="InParanoid" id="F6YCG7"/>
<feature type="transmembrane region" description="Helical" evidence="19">
    <location>
        <begin position="703"/>
        <end position="721"/>
    </location>
</feature>
<feature type="transmembrane region" description="Helical" evidence="19">
    <location>
        <begin position="612"/>
        <end position="638"/>
    </location>
</feature>
<accession>F6YCG7</accession>
<comment type="cofactor">
    <cofactor evidence="2">
        <name>Mn(2+)</name>
        <dbReference type="ChEBI" id="CHEBI:29035"/>
    </cofactor>
</comment>
<feature type="transmembrane region" description="Helical" evidence="19">
    <location>
        <begin position="187"/>
        <end position="212"/>
    </location>
</feature>
<evidence type="ECO:0000256" key="7">
    <source>
        <dbReference type="ARBA" id="ARBA00022737"/>
    </source>
</evidence>
<reference evidence="21" key="3">
    <citation type="submission" date="2025-09" db="UniProtKB">
        <authorList>
            <consortium name="Ensembl"/>
        </authorList>
    </citation>
    <scope>IDENTIFICATION</scope>
</reference>
<protein>
    <recommendedName>
        <fullName evidence="16">Adenylate cyclase type 6</fullName>
        <ecNumber evidence="16">4.6.1.1</ecNumber>
    </recommendedName>
</protein>
<dbReference type="GO" id="GO:0007189">
    <property type="term" value="P:adenylate cyclase-activating G protein-coupled receptor signaling pathway"/>
    <property type="evidence" value="ECO:0000318"/>
    <property type="project" value="GO_Central"/>
</dbReference>
<dbReference type="InterPro" id="IPR018297">
    <property type="entry name" value="A/G_cyclase_CS"/>
</dbReference>
<evidence type="ECO:0000256" key="1">
    <source>
        <dbReference type="ARBA" id="ARBA00001593"/>
    </source>
</evidence>
<dbReference type="GO" id="GO:0046872">
    <property type="term" value="F:metal ion binding"/>
    <property type="evidence" value="ECO:0007669"/>
    <property type="project" value="UniProtKB-KW"/>
</dbReference>
<feature type="transmembrane region" description="Helical" evidence="19">
    <location>
        <begin position="36"/>
        <end position="57"/>
    </location>
</feature>
<evidence type="ECO:0000256" key="5">
    <source>
        <dbReference type="ARBA" id="ARBA00022692"/>
    </source>
</evidence>
<dbReference type="GO" id="GO:0035556">
    <property type="term" value="P:intracellular signal transduction"/>
    <property type="evidence" value="ECO:0007669"/>
    <property type="project" value="InterPro"/>
</dbReference>
<keyword evidence="11 19" id="KW-1133">Transmembrane helix</keyword>
<dbReference type="Proteomes" id="UP000008144">
    <property type="component" value="Unassembled WGS sequence"/>
</dbReference>
<dbReference type="SUPFAM" id="SSF55073">
    <property type="entry name" value="Nucleotide cyclase"/>
    <property type="match status" value="2"/>
</dbReference>
<proteinExistence type="inferred from homology"/>
<sequence length="1086" mass="123048">GFLFRGILFPTLFNRFHPKSLESLYNRYFYTEKRRLQIAVTTIAILIKILMFVVHGVGSTMTLTIGLINGISLLCHFSILIAVLFMTSRENKKSYLYLRIIGVLSWTCMTAYDQAIIYTSSTFQRSRVSHLSDGTTFLLFIIFVTYTMLPLPLHWSMTCTIVSSLSNLLGRGITLNVTGGNPSDDVIGYHVTAVVMLVLCVHVVGLWISFLIDRSRRGTFIETRECIKTRIKLEKENHNQERLILSVIPRFIALQMINDISNTIGPFEFIPKVGGISRSKNPIYVQKYNNVSILYADVKGFTKLSTLMTSQELVATLNELFARFDGLAQRHNCLRIKILGDCYYCVSGLPEPRPDHAHTCVELALGMIDSIKKVRSLYKRKLDMRIGIHTGSVLCGVIGHHKWQFDVWSADVDIANNMEAGGIPGRVHISEATYKCLGNDYEVEPGGGGSRSQYLKEHNIKTYLITKKRDKLIKISKDEKVETVSSKKRRRLTESGWRPELPFENILRSPNIGARKNNSLSLLPRNLAMSVSRRSDYDEINARLERDISNSTFDHLGETNINRVSIYYTDPNLERRYSMLRDDLFKSNLILAVVIMSILLILQFIIPPPSLTQPIIILVLFLVVTMCIVMVTVAEEYVSLPAFVQTLSCHIQETQFARYIIMCIVFILNILAAIINMVTFCIIRSNCNVRNLPGNSACLYPSFFYMNGMLSMLTCAVFLRVHNIGKLLPLFIVCLAYTIITIVTYQYVFVDYATRAALEANPCGTSNTWVDVATNLTVLFLFAGVLYYQGRRVEYTTKLDFLRKLQAMEEVNGMQNLQSHNYQLLRNILPEHVAQHYLGQTKNHEELYSQAHSCVGIMFASIVNFSSFYSHLEENEQVIKSLRLLNEIIFDIDNLISQERFRCLEKIKTIGSTYMAASGLTPHKHADISAHDVSHLCMLAHLALLLKRVIADINVHSSKDFRLRIGLAYGPVVAGVIGAKKPQYDIWGKAVNLASRMDSTGLPDTIQVPEDLYLILKGRGFTFKYRDITWVKGIGRVRTYFLTGCTKDGTLMLGEAPDQGHHSLADVVFGLVQAAHRQKRYETVED</sequence>
<evidence type="ECO:0000256" key="15">
    <source>
        <dbReference type="ARBA" id="ARBA00023239"/>
    </source>
</evidence>
<dbReference type="InterPro" id="IPR001054">
    <property type="entry name" value="A/G_cyclase"/>
</dbReference>
<feature type="transmembrane region" description="Helical" evidence="19">
    <location>
        <begin position="728"/>
        <end position="748"/>
    </location>
</feature>
<comment type="subcellular location">
    <subcellularLocation>
        <location evidence="4">Membrane</location>
        <topology evidence="4">Multi-pass membrane protein</topology>
    </subcellularLocation>
</comment>
<comment type="cofactor">
    <cofactor evidence="3 16">
        <name>Mg(2+)</name>
        <dbReference type="ChEBI" id="CHEBI:18420"/>
    </cofactor>
</comment>
<evidence type="ECO:0000256" key="17">
    <source>
        <dbReference type="PIRSR" id="PIRSR039050-50"/>
    </source>
</evidence>
<name>F6YCG7_CIOIN</name>
<organism evidence="21 22">
    <name type="scientific">Ciona intestinalis</name>
    <name type="common">Transparent sea squirt</name>
    <name type="synonym">Ascidia intestinalis</name>
    <dbReference type="NCBI Taxonomy" id="7719"/>
    <lineage>
        <taxon>Eukaryota</taxon>
        <taxon>Metazoa</taxon>
        <taxon>Chordata</taxon>
        <taxon>Tunicata</taxon>
        <taxon>Ascidiacea</taxon>
        <taxon>Phlebobranchia</taxon>
        <taxon>Cionidae</taxon>
        <taxon>Ciona</taxon>
    </lineage>
</organism>
<feature type="transmembrane region" description="Helical" evidence="19">
    <location>
        <begin position="63"/>
        <end position="85"/>
    </location>
</feature>
<evidence type="ECO:0000259" key="20">
    <source>
        <dbReference type="PROSITE" id="PS50125"/>
    </source>
</evidence>
<evidence type="ECO:0000256" key="13">
    <source>
        <dbReference type="ARBA" id="ARBA00023136"/>
    </source>
</evidence>
<evidence type="ECO:0000256" key="12">
    <source>
        <dbReference type="ARBA" id="ARBA00022998"/>
    </source>
</evidence>
<dbReference type="FunFam" id="3.30.70.1230:FF:000114">
    <property type="entry name" value="Adenylate cyclase 8 (brain)"/>
    <property type="match status" value="1"/>
</dbReference>
<evidence type="ECO:0000256" key="10">
    <source>
        <dbReference type="ARBA" id="ARBA00022842"/>
    </source>
</evidence>
<dbReference type="GO" id="GO:0005886">
    <property type="term" value="C:plasma membrane"/>
    <property type="evidence" value="ECO:0000318"/>
    <property type="project" value="GO_Central"/>
</dbReference>
<evidence type="ECO:0000256" key="19">
    <source>
        <dbReference type="SAM" id="Phobius"/>
    </source>
</evidence>
<keyword evidence="13 16" id="KW-0472">Membrane</keyword>
<evidence type="ECO:0000256" key="18">
    <source>
        <dbReference type="RuleBase" id="RU000405"/>
    </source>
</evidence>
<feature type="domain" description="Guanylate cyclase" evidence="20">
    <location>
        <begin position="292"/>
        <end position="419"/>
    </location>
</feature>
<dbReference type="PIRSF" id="PIRSF039050">
    <property type="entry name" value="Ade_cyc"/>
    <property type="match status" value="1"/>
</dbReference>
<feature type="transmembrane region" description="Helical" evidence="19">
    <location>
        <begin position="659"/>
        <end position="683"/>
    </location>
</feature>
<keyword evidence="6 16" id="KW-0479">Metal-binding</keyword>
<dbReference type="PANTHER" id="PTHR45627">
    <property type="entry name" value="ADENYLATE CYCLASE TYPE 1"/>
    <property type="match status" value="1"/>
</dbReference>
<dbReference type="AlphaFoldDB" id="F6YCG7"/>
<feature type="binding site" evidence="17">
    <location>
        <begin position="339"/>
        <end position="341"/>
    </location>
    <ligand>
        <name>ATP</name>
        <dbReference type="ChEBI" id="CHEBI:30616"/>
    </ligand>
</feature>
<feature type="binding site" evidence="17">
    <location>
        <position position="908"/>
    </location>
    <ligand>
        <name>ATP</name>
        <dbReference type="ChEBI" id="CHEBI:30616"/>
    </ligand>
</feature>
<evidence type="ECO:0000256" key="14">
    <source>
        <dbReference type="ARBA" id="ARBA00023180"/>
    </source>
</evidence>
<feature type="binding site" evidence="17">
    <location>
        <begin position="992"/>
        <end position="996"/>
    </location>
    <ligand>
        <name>ATP</name>
        <dbReference type="ChEBI" id="CHEBI:30616"/>
    </ligand>
</feature>
<dbReference type="Pfam" id="PF00211">
    <property type="entry name" value="Guanylate_cyc"/>
    <property type="match status" value="2"/>
</dbReference>
<dbReference type="InterPro" id="IPR009398">
    <property type="entry name" value="Adcy_conserved_dom"/>
</dbReference>
<feature type="binding site" evidence="17">
    <location>
        <begin position="297"/>
        <end position="302"/>
    </location>
    <ligand>
        <name>ATP</name>
        <dbReference type="ChEBI" id="CHEBI:30616"/>
    </ligand>
</feature>
<feature type="binding site" evidence="17">
    <location>
        <begin position="985"/>
        <end position="987"/>
    </location>
    <ligand>
        <name>ATP</name>
        <dbReference type="ChEBI" id="CHEBI:30616"/>
    </ligand>
</feature>
<reference evidence="22" key="1">
    <citation type="journal article" date="2002" name="Science">
        <title>The draft genome of Ciona intestinalis: insights into chordate and vertebrate origins.</title>
        <authorList>
            <person name="Dehal P."/>
            <person name="Satou Y."/>
            <person name="Campbell R.K."/>
            <person name="Chapman J."/>
            <person name="Degnan B."/>
            <person name="De Tomaso A."/>
            <person name="Davidson B."/>
            <person name="Di Gregorio A."/>
            <person name="Gelpke M."/>
            <person name="Goodstein D.M."/>
            <person name="Harafuji N."/>
            <person name="Hastings K.E."/>
            <person name="Ho I."/>
            <person name="Hotta K."/>
            <person name="Huang W."/>
            <person name="Kawashima T."/>
            <person name="Lemaire P."/>
            <person name="Martinez D."/>
            <person name="Meinertzhagen I.A."/>
            <person name="Necula S."/>
            <person name="Nonaka M."/>
            <person name="Putnam N."/>
            <person name="Rash S."/>
            <person name="Saiga H."/>
            <person name="Satake M."/>
            <person name="Terry A."/>
            <person name="Yamada L."/>
            <person name="Wang H.G."/>
            <person name="Awazu S."/>
            <person name="Azumi K."/>
            <person name="Boore J."/>
            <person name="Branno M."/>
            <person name="Chin-Bow S."/>
            <person name="DeSantis R."/>
            <person name="Doyle S."/>
            <person name="Francino P."/>
            <person name="Keys D.N."/>
            <person name="Haga S."/>
            <person name="Hayashi H."/>
            <person name="Hino K."/>
            <person name="Imai K.S."/>
            <person name="Inaba K."/>
            <person name="Kano S."/>
            <person name="Kobayashi K."/>
            <person name="Kobayashi M."/>
            <person name="Lee B.I."/>
            <person name="Makabe K.W."/>
            <person name="Manohar C."/>
            <person name="Matassi G."/>
            <person name="Medina M."/>
            <person name="Mochizuki Y."/>
            <person name="Mount S."/>
            <person name="Morishita T."/>
            <person name="Miura S."/>
            <person name="Nakayama A."/>
            <person name="Nishizaka S."/>
            <person name="Nomoto H."/>
            <person name="Ohta F."/>
            <person name="Oishi K."/>
            <person name="Rigoutsos I."/>
            <person name="Sano M."/>
            <person name="Sasaki A."/>
            <person name="Sasakura Y."/>
            <person name="Shoguchi E."/>
            <person name="Shin-i T."/>
            <person name="Spagnuolo A."/>
            <person name="Stainier D."/>
            <person name="Suzuki M.M."/>
            <person name="Tassy O."/>
            <person name="Takatori N."/>
            <person name="Tokuoka M."/>
            <person name="Yagi K."/>
            <person name="Yoshizaki F."/>
            <person name="Wada S."/>
            <person name="Zhang C."/>
            <person name="Hyatt P.D."/>
            <person name="Larimer F."/>
            <person name="Detter C."/>
            <person name="Doggett N."/>
            <person name="Glavina T."/>
            <person name="Hawkins T."/>
            <person name="Richardson P."/>
            <person name="Lucas S."/>
            <person name="Kohara Y."/>
            <person name="Levine M."/>
            <person name="Satoh N."/>
            <person name="Rokhsar D.S."/>
        </authorList>
    </citation>
    <scope>NUCLEOTIDE SEQUENCE [LARGE SCALE GENOMIC DNA]</scope>
</reference>
<reference evidence="21" key="2">
    <citation type="submission" date="2025-08" db="UniProtKB">
        <authorList>
            <consortium name="Ensembl"/>
        </authorList>
    </citation>
    <scope>IDENTIFICATION</scope>
</reference>
<dbReference type="FunFam" id="3.30.70.1230:FF:000032">
    <property type="entry name" value="Adenylyl cyclase 78C"/>
    <property type="match status" value="1"/>
</dbReference>
<dbReference type="PROSITE" id="PS00452">
    <property type="entry name" value="GUANYLATE_CYCLASE_1"/>
    <property type="match status" value="1"/>
</dbReference>
<keyword evidence="12 16" id="KW-0115">cAMP biosynthesis</keyword>
<feature type="binding site" evidence="17">
    <location>
        <position position="1032"/>
    </location>
    <ligand>
        <name>ATP</name>
        <dbReference type="ChEBI" id="CHEBI:30616"/>
    </ligand>
</feature>
<dbReference type="SMART" id="SM00044">
    <property type="entry name" value="CYCc"/>
    <property type="match status" value="2"/>
</dbReference>
<keyword evidence="8 16" id="KW-0547">Nucleotide-binding</keyword>
<dbReference type="InterPro" id="IPR032628">
    <property type="entry name" value="AC_N"/>
</dbReference>
<evidence type="ECO:0000256" key="2">
    <source>
        <dbReference type="ARBA" id="ARBA00001936"/>
    </source>
</evidence>
<dbReference type="GO" id="GO:0004016">
    <property type="term" value="F:adenylate cyclase activity"/>
    <property type="evidence" value="ECO:0000318"/>
    <property type="project" value="GO_Central"/>
</dbReference>
<evidence type="ECO:0000256" key="11">
    <source>
        <dbReference type="ARBA" id="ARBA00022989"/>
    </source>
</evidence>
<keyword evidence="7" id="KW-0677">Repeat</keyword>
<dbReference type="STRING" id="7719.ENSCINP00000000889"/>
<feature type="transmembrane region" description="Helical" evidence="19">
    <location>
        <begin position="584"/>
        <end position="606"/>
    </location>
</feature>
<feature type="binding site" evidence="17">
    <location>
        <position position="385"/>
    </location>
    <ligand>
        <name>ATP</name>
        <dbReference type="ChEBI" id="CHEBI:30616"/>
    </ligand>
</feature>
<keyword evidence="15 16" id="KW-0456">Lyase</keyword>
<comment type="catalytic activity">
    <reaction evidence="1 16">
        <text>ATP = 3',5'-cyclic AMP + diphosphate</text>
        <dbReference type="Rhea" id="RHEA:15389"/>
        <dbReference type="ChEBI" id="CHEBI:30616"/>
        <dbReference type="ChEBI" id="CHEBI:33019"/>
        <dbReference type="ChEBI" id="CHEBI:58165"/>
        <dbReference type="EC" id="4.6.1.1"/>
    </reaction>
</comment>
<dbReference type="GO" id="GO:0005524">
    <property type="term" value="F:ATP binding"/>
    <property type="evidence" value="ECO:0007669"/>
    <property type="project" value="UniProtKB-UniRule"/>
</dbReference>
<evidence type="ECO:0000256" key="9">
    <source>
        <dbReference type="ARBA" id="ARBA00022840"/>
    </source>
</evidence>
<dbReference type="Gene3D" id="3.30.70.1230">
    <property type="entry name" value="Nucleotide cyclase"/>
    <property type="match status" value="2"/>
</dbReference>
<dbReference type="HOGENOM" id="CLU_001072_2_4_1"/>
<keyword evidence="22" id="KW-1185">Reference proteome</keyword>
<evidence type="ECO:0000256" key="3">
    <source>
        <dbReference type="ARBA" id="ARBA00001946"/>
    </source>
</evidence>
<dbReference type="PROSITE" id="PS50125">
    <property type="entry name" value="GUANYLATE_CYCLASE_2"/>
    <property type="match status" value="2"/>
</dbReference>
<feature type="transmembrane region" description="Helical" evidence="19">
    <location>
        <begin position="130"/>
        <end position="149"/>
    </location>
</feature>
<keyword evidence="5 19" id="KW-0812">Transmembrane</keyword>
<dbReference type="GeneTree" id="ENSGT00940000155687"/>
<feature type="transmembrane region" description="Helical" evidence="19">
    <location>
        <begin position="768"/>
        <end position="788"/>
    </location>
</feature>
<dbReference type="OMA" id="INKTHIT"/>
<comment type="similarity">
    <text evidence="16 18">Belongs to the adenylyl cyclase class-4/guanylyl cyclase family.</text>
</comment>
<dbReference type="InterPro" id="IPR029787">
    <property type="entry name" value="Nucleotide_cyclase"/>
</dbReference>
<evidence type="ECO:0000256" key="6">
    <source>
        <dbReference type="ARBA" id="ARBA00022723"/>
    </source>
</evidence>
<keyword evidence="10 16" id="KW-0460">Magnesium</keyword>
<dbReference type="GO" id="GO:0006171">
    <property type="term" value="P:cAMP biosynthetic process"/>
    <property type="evidence" value="ECO:0000318"/>
    <property type="project" value="GO_Central"/>
</dbReference>
<dbReference type="Ensembl" id="ENSCINT00000000889.3">
    <property type="protein sequence ID" value="ENSCINP00000000889.3"/>
    <property type="gene ID" value="ENSCING00000000490.3"/>
</dbReference>
<dbReference type="EC" id="4.6.1.1" evidence="16"/>
<dbReference type="CDD" id="cd07302">
    <property type="entry name" value="CHD"/>
    <property type="match status" value="2"/>
</dbReference>
<comment type="function">
    <text evidence="16">Catalyzes the formation of the signaling molecule cAMP in response to G-protein signaling.</text>
</comment>
<keyword evidence="9 16" id="KW-0067">ATP-binding</keyword>
<feature type="domain" description="Guanylate cyclase" evidence="20">
    <location>
        <begin position="856"/>
        <end position="998"/>
    </location>
</feature>
<dbReference type="InterPro" id="IPR030672">
    <property type="entry name" value="Adcy"/>
</dbReference>
<dbReference type="Pfam" id="PF16214">
    <property type="entry name" value="AC_N"/>
    <property type="match status" value="1"/>
</dbReference>
<dbReference type="Pfam" id="PF06327">
    <property type="entry name" value="Adcy_cons_dom"/>
    <property type="match status" value="1"/>
</dbReference>